<accession>A0A9N8HGF8</accession>
<dbReference type="Proteomes" id="UP001153069">
    <property type="component" value="Unassembled WGS sequence"/>
</dbReference>
<evidence type="ECO:0000256" key="3">
    <source>
        <dbReference type="ARBA" id="ARBA00023242"/>
    </source>
</evidence>
<dbReference type="InterPro" id="IPR000232">
    <property type="entry name" value="HSF_DNA-bd"/>
</dbReference>
<reference evidence="7" key="1">
    <citation type="submission" date="2020-06" db="EMBL/GenBank/DDBJ databases">
        <authorList>
            <consortium name="Plant Systems Biology data submission"/>
        </authorList>
    </citation>
    <scope>NUCLEOTIDE SEQUENCE</scope>
    <source>
        <strain evidence="7">D6</strain>
    </source>
</reference>
<dbReference type="AlphaFoldDB" id="A0A9N8HGF8"/>
<dbReference type="PANTHER" id="PTHR10015:SF206">
    <property type="entry name" value="HSF-TYPE DNA-BINDING DOMAIN-CONTAINING PROTEIN"/>
    <property type="match status" value="1"/>
</dbReference>
<proteinExistence type="inferred from homology"/>
<dbReference type="InterPro" id="IPR036390">
    <property type="entry name" value="WH_DNA-bd_sf"/>
</dbReference>
<protein>
    <submittedName>
        <fullName evidence="7">Transcription factor</fullName>
    </submittedName>
</protein>
<evidence type="ECO:0000256" key="5">
    <source>
        <dbReference type="SAM" id="MobiDB-lite"/>
    </source>
</evidence>
<feature type="region of interest" description="Disordered" evidence="5">
    <location>
        <begin position="358"/>
        <end position="377"/>
    </location>
</feature>
<dbReference type="Pfam" id="PF00447">
    <property type="entry name" value="HSF_DNA-bind"/>
    <property type="match status" value="1"/>
</dbReference>
<feature type="compositionally biased region" description="Low complexity" evidence="5">
    <location>
        <begin position="363"/>
        <end position="377"/>
    </location>
</feature>
<keyword evidence="3" id="KW-0539">Nucleus</keyword>
<dbReference type="OrthoDB" id="44091at2759"/>
<dbReference type="SUPFAM" id="SSF46785">
    <property type="entry name" value="Winged helix' DNA-binding domain"/>
    <property type="match status" value="1"/>
</dbReference>
<evidence type="ECO:0000256" key="4">
    <source>
        <dbReference type="RuleBase" id="RU004020"/>
    </source>
</evidence>
<feature type="compositionally biased region" description="Polar residues" evidence="5">
    <location>
        <begin position="105"/>
        <end position="123"/>
    </location>
</feature>
<name>A0A9N8HGF8_9STRA</name>
<evidence type="ECO:0000259" key="6">
    <source>
        <dbReference type="SMART" id="SM00415"/>
    </source>
</evidence>
<dbReference type="GO" id="GO:0005634">
    <property type="term" value="C:nucleus"/>
    <property type="evidence" value="ECO:0007669"/>
    <property type="project" value="UniProtKB-SubCell"/>
</dbReference>
<dbReference type="GO" id="GO:0003700">
    <property type="term" value="F:DNA-binding transcription factor activity"/>
    <property type="evidence" value="ECO:0007669"/>
    <property type="project" value="InterPro"/>
</dbReference>
<evidence type="ECO:0000313" key="7">
    <source>
        <dbReference type="EMBL" id="CAB9511390.1"/>
    </source>
</evidence>
<dbReference type="PANTHER" id="PTHR10015">
    <property type="entry name" value="HEAT SHOCK TRANSCRIPTION FACTOR"/>
    <property type="match status" value="1"/>
</dbReference>
<gene>
    <name evidence="7" type="ORF">SEMRO_482_G151900.1</name>
</gene>
<feature type="region of interest" description="Disordered" evidence="5">
    <location>
        <begin position="89"/>
        <end position="128"/>
    </location>
</feature>
<comment type="similarity">
    <text evidence="4">Belongs to the HSF family.</text>
</comment>
<feature type="domain" description="HSF-type DNA-binding" evidence="6">
    <location>
        <begin position="7"/>
        <end position="92"/>
    </location>
</feature>
<dbReference type="InterPro" id="IPR036388">
    <property type="entry name" value="WH-like_DNA-bd_sf"/>
</dbReference>
<keyword evidence="2" id="KW-0238">DNA-binding</keyword>
<evidence type="ECO:0000313" key="8">
    <source>
        <dbReference type="Proteomes" id="UP001153069"/>
    </source>
</evidence>
<dbReference type="EMBL" id="CAICTM010000481">
    <property type="protein sequence ID" value="CAB9511390.1"/>
    <property type="molecule type" value="Genomic_DNA"/>
</dbReference>
<comment type="subcellular location">
    <subcellularLocation>
        <location evidence="1">Nucleus</location>
    </subcellularLocation>
</comment>
<sequence length="434" mass="48689">MLNSTVGPDAVEIRKSIAWQPHGRCFFIHNQEEFSKSILPKWFPRLKYPSFQRQLHKHGFRRLHSQGPDKGAYYHEHFQCGKVELVHKIHPVKGRGKRGRKPQATEPNFHSSPEGSPKSQATTGDERSVSDFTLKANNSSESPQQKSDQLASNDISIRETTARSFADQLSELRGSSSVDMFSASAAAPRMFQTAQQGQLPTDLGFPTVPAPPTASRSESISYLLNAPLPQLRAGNSISFLDAPLPALGSNSLSLASASLPNAPIQFDDNNSMYQHGSIGNNNVARLPLSFTHTSSLQGSALRNVQESALRSLSTVEEDQSLIAQLMSSANATDNNIPRAMSQQQQELEMALMPRPLREDVPTQQQQQGQQHQPQYSEQELQELIHRHAQQLQLQLENMRQLEQQLQQQINKRQRDGDDEDPRSKRMRRDSSDWF</sequence>
<feature type="compositionally biased region" description="Basic residues" evidence="5">
    <location>
        <begin position="89"/>
        <end position="101"/>
    </location>
</feature>
<keyword evidence="8" id="KW-1185">Reference proteome</keyword>
<evidence type="ECO:0000256" key="2">
    <source>
        <dbReference type="ARBA" id="ARBA00023125"/>
    </source>
</evidence>
<evidence type="ECO:0000256" key="1">
    <source>
        <dbReference type="ARBA" id="ARBA00004123"/>
    </source>
</evidence>
<comment type="caution">
    <text evidence="7">The sequence shown here is derived from an EMBL/GenBank/DDBJ whole genome shotgun (WGS) entry which is preliminary data.</text>
</comment>
<dbReference type="GO" id="GO:0043565">
    <property type="term" value="F:sequence-specific DNA binding"/>
    <property type="evidence" value="ECO:0007669"/>
    <property type="project" value="InterPro"/>
</dbReference>
<dbReference type="SMART" id="SM00415">
    <property type="entry name" value="HSF"/>
    <property type="match status" value="1"/>
</dbReference>
<dbReference type="Gene3D" id="1.10.10.10">
    <property type="entry name" value="Winged helix-like DNA-binding domain superfamily/Winged helix DNA-binding domain"/>
    <property type="match status" value="1"/>
</dbReference>
<feature type="region of interest" description="Disordered" evidence="5">
    <location>
        <begin position="402"/>
        <end position="434"/>
    </location>
</feature>
<organism evidence="7 8">
    <name type="scientific">Seminavis robusta</name>
    <dbReference type="NCBI Taxonomy" id="568900"/>
    <lineage>
        <taxon>Eukaryota</taxon>
        <taxon>Sar</taxon>
        <taxon>Stramenopiles</taxon>
        <taxon>Ochrophyta</taxon>
        <taxon>Bacillariophyta</taxon>
        <taxon>Bacillariophyceae</taxon>
        <taxon>Bacillariophycidae</taxon>
        <taxon>Naviculales</taxon>
        <taxon>Naviculaceae</taxon>
        <taxon>Seminavis</taxon>
    </lineage>
</organism>